<evidence type="ECO:0000313" key="2">
    <source>
        <dbReference type="EMBL" id="EKM51739.1"/>
    </source>
</evidence>
<organism evidence="2 3">
    <name type="scientific">Phanerochaete carnosa (strain HHB-10118-sp)</name>
    <name type="common">White-rot fungus</name>
    <name type="synonym">Peniophora carnosa</name>
    <dbReference type="NCBI Taxonomy" id="650164"/>
    <lineage>
        <taxon>Eukaryota</taxon>
        <taxon>Fungi</taxon>
        <taxon>Dikarya</taxon>
        <taxon>Basidiomycota</taxon>
        <taxon>Agaricomycotina</taxon>
        <taxon>Agaricomycetes</taxon>
        <taxon>Polyporales</taxon>
        <taxon>Phanerochaetaceae</taxon>
        <taxon>Phanerochaete</taxon>
    </lineage>
</organism>
<proteinExistence type="predicted"/>
<dbReference type="OrthoDB" id="2743634at2759"/>
<dbReference type="RefSeq" id="XP_007399539.1">
    <property type="nucleotide sequence ID" value="XM_007399477.1"/>
</dbReference>
<name>K5VYQ2_PHACS</name>
<sequence length="241" mass="27026">MATFIPSPPPKMLGKRARNSDGINIDYSKPIPYPPSEEAIEAMRLRILQLENELRATKKQKITPAPVQQTTLAAVAGSSKASVIPTERDIKAEAKLVKTRTKSLFDQIKKAAKAEKYQNVNRTIKVEEHFSQPDFELVFGSSGTLIQPTSANKPTSKVWIRKYTSQADFHALFGEAWKPEQLKGNQWSVGSIFVGKGQKLGQVQLKIHEIEVQWSQNTGKGVLKVDISEEHMSGWGHYNEW</sequence>
<keyword evidence="3" id="KW-1185">Reference proteome</keyword>
<dbReference type="KEGG" id="pco:PHACADRAFT_177153"/>
<feature type="compositionally biased region" description="Pro residues" evidence="1">
    <location>
        <begin position="1"/>
        <end position="11"/>
    </location>
</feature>
<evidence type="ECO:0000313" key="3">
    <source>
        <dbReference type="Proteomes" id="UP000008370"/>
    </source>
</evidence>
<protein>
    <submittedName>
        <fullName evidence="2">Uncharacterized protein</fullName>
    </submittedName>
</protein>
<dbReference type="GeneID" id="18909780"/>
<evidence type="ECO:0000256" key="1">
    <source>
        <dbReference type="SAM" id="MobiDB-lite"/>
    </source>
</evidence>
<dbReference type="InParanoid" id="K5VYQ2"/>
<dbReference type="Proteomes" id="UP000008370">
    <property type="component" value="Unassembled WGS sequence"/>
</dbReference>
<accession>K5VYQ2</accession>
<gene>
    <name evidence="2" type="ORF">PHACADRAFT_177153</name>
</gene>
<reference evidence="2 3" key="1">
    <citation type="journal article" date="2012" name="BMC Genomics">
        <title>Comparative genomics of the white-rot fungi, Phanerochaete carnosa and P. chrysosporium, to elucidate the genetic basis of the distinct wood types they colonize.</title>
        <authorList>
            <person name="Suzuki H."/>
            <person name="MacDonald J."/>
            <person name="Syed K."/>
            <person name="Salamov A."/>
            <person name="Hori C."/>
            <person name="Aerts A."/>
            <person name="Henrissat B."/>
            <person name="Wiebenga A."/>
            <person name="vanKuyk P.A."/>
            <person name="Barry K."/>
            <person name="Lindquist E."/>
            <person name="LaButti K."/>
            <person name="Lapidus A."/>
            <person name="Lucas S."/>
            <person name="Coutinho P."/>
            <person name="Gong Y."/>
            <person name="Samejima M."/>
            <person name="Mahadevan R."/>
            <person name="Abou-Zaid M."/>
            <person name="de Vries R.P."/>
            <person name="Igarashi K."/>
            <person name="Yadav J.S."/>
            <person name="Grigoriev I.V."/>
            <person name="Master E.R."/>
        </authorList>
    </citation>
    <scope>NUCLEOTIDE SEQUENCE [LARGE SCALE GENOMIC DNA]</scope>
    <source>
        <strain evidence="2 3">HHB-10118-sp</strain>
    </source>
</reference>
<dbReference type="AlphaFoldDB" id="K5VYQ2"/>
<feature type="region of interest" description="Disordered" evidence="1">
    <location>
        <begin position="1"/>
        <end position="21"/>
    </location>
</feature>
<dbReference type="EMBL" id="JH930476">
    <property type="protein sequence ID" value="EKM51739.1"/>
    <property type="molecule type" value="Genomic_DNA"/>
</dbReference>
<dbReference type="HOGENOM" id="CLU_090708_0_0_1"/>